<dbReference type="EMBL" id="AGJK01000040">
    <property type="protein sequence ID" value="EHP93104.1"/>
    <property type="molecule type" value="Genomic_DNA"/>
</dbReference>
<evidence type="ECO:0000313" key="2">
    <source>
        <dbReference type="Proteomes" id="UP000004382"/>
    </source>
</evidence>
<reference evidence="1 2" key="1">
    <citation type="submission" date="2011-09" db="EMBL/GenBank/DDBJ databases">
        <title>The draft genome of Methylobacterium extorquens DSM 13060.</title>
        <authorList>
            <consortium name="US DOE Joint Genome Institute (JGI-PGF)"/>
            <person name="Lucas S."/>
            <person name="Han J."/>
            <person name="Lapidus A."/>
            <person name="Cheng J.-F."/>
            <person name="Goodwin L."/>
            <person name="Pitluck S."/>
            <person name="Peters L."/>
            <person name="Land M.L."/>
            <person name="Hauser L."/>
            <person name="Koskimaki J."/>
            <person name="Halonen O."/>
            <person name="Pirttila A."/>
            <person name="Frank C."/>
            <person name="Woyke T.J."/>
        </authorList>
    </citation>
    <scope>NUCLEOTIDE SEQUENCE [LARGE SCALE GENOMIC DNA]</scope>
    <source>
        <strain evidence="1 2">DSM 13060</strain>
    </source>
</reference>
<name>H1KH78_METEX</name>
<protein>
    <submittedName>
        <fullName evidence="1">Uncharacterized protein</fullName>
    </submittedName>
</protein>
<proteinExistence type="predicted"/>
<dbReference type="Proteomes" id="UP000004382">
    <property type="component" value="Unassembled WGS sequence"/>
</dbReference>
<comment type="caution">
    <text evidence="1">The sequence shown here is derived from an EMBL/GenBank/DDBJ whole genome shotgun (WGS) entry which is preliminary data.</text>
</comment>
<dbReference type="PATRIC" id="fig|882800.3.peg.1952"/>
<sequence>MLSCPVPSADIVCQHRRAPLQVLPHVLGEIRSLASGRPARHPSLLSALCWREVGAGPVMSWSQGRLGMAAETADPPAADEAPLALPRLAVDVSPVVRRFMEGIEDLVPDRRRVLALLGGADLVVPVDPACLRIPFGAEAAEIAAAAIAARVLFLCGPWLPEDGGAGRRRLGTSLFLAGIVAEAAGTSEEALDAAGHVAAVVLEEPLLRGWGRARPVEFADRS</sequence>
<dbReference type="AlphaFoldDB" id="H1KH78"/>
<evidence type="ECO:0000313" key="1">
    <source>
        <dbReference type="EMBL" id="EHP93104.1"/>
    </source>
</evidence>
<gene>
    <name evidence="1" type="ORF">MetexDRAFT_1990</name>
</gene>
<accession>H1KH78</accession>
<organism evidence="1 2">
    <name type="scientific">Methylorubrum extorquens DSM 13060</name>
    <dbReference type="NCBI Taxonomy" id="882800"/>
    <lineage>
        <taxon>Bacteria</taxon>
        <taxon>Pseudomonadati</taxon>
        <taxon>Pseudomonadota</taxon>
        <taxon>Alphaproteobacteria</taxon>
        <taxon>Hyphomicrobiales</taxon>
        <taxon>Methylobacteriaceae</taxon>
        <taxon>Methylorubrum</taxon>
    </lineage>
</organism>